<evidence type="ECO:0000313" key="2">
    <source>
        <dbReference type="Proteomes" id="UP000250235"/>
    </source>
</evidence>
<name>A0A2Z6ZUD0_9LAMI</name>
<proteinExistence type="predicted"/>
<evidence type="ECO:0000313" key="1">
    <source>
        <dbReference type="EMBL" id="KZT76875.1"/>
    </source>
</evidence>
<reference evidence="1 2" key="1">
    <citation type="journal article" date="2015" name="Proc. Natl. Acad. Sci. U.S.A.">
        <title>The resurrection genome of Boea hygrometrica: A blueprint for survival of dehydration.</title>
        <authorList>
            <person name="Xiao L."/>
            <person name="Yang G."/>
            <person name="Zhang L."/>
            <person name="Yang X."/>
            <person name="Zhao S."/>
            <person name="Ji Z."/>
            <person name="Zhou Q."/>
            <person name="Hu M."/>
            <person name="Wang Y."/>
            <person name="Chen M."/>
            <person name="Xu Y."/>
            <person name="Jin H."/>
            <person name="Xiao X."/>
            <person name="Hu G."/>
            <person name="Bao F."/>
            <person name="Hu Y."/>
            <person name="Wan P."/>
            <person name="Li L."/>
            <person name="Deng X."/>
            <person name="Kuang T."/>
            <person name="Xiang C."/>
            <person name="Zhu J.K."/>
            <person name="Oliver M.J."/>
            <person name="He Y."/>
        </authorList>
    </citation>
    <scope>NUCLEOTIDE SEQUENCE [LARGE SCALE GENOMIC DNA]</scope>
    <source>
        <strain evidence="2">cv. XS01</strain>
    </source>
</reference>
<dbReference type="AlphaFoldDB" id="A0A2Z6ZUD0"/>
<accession>A0A2Z6ZUD0</accession>
<sequence length="103" mass="11673">MLGALARSGAAMEGARWPNMSRKRLRTLADRMLPSRALLVDAWPPATASWMHRLVERLAGRCCARRAPAARRCARHGAPPPQFSWWWRRPPLRRCSGEFPAIS</sequence>
<dbReference type="Proteomes" id="UP000250235">
    <property type="component" value="Unassembled WGS sequence"/>
</dbReference>
<organism evidence="1 2">
    <name type="scientific">Dorcoceras hygrometricum</name>
    <dbReference type="NCBI Taxonomy" id="472368"/>
    <lineage>
        <taxon>Eukaryota</taxon>
        <taxon>Viridiplantae</taxon>
        <taxon>Streptophyta</taxon>
        <taxon>Embryophyta</taxon>
        <taxon>Tracheophyta</taxon>
        <taxon>Spermatophyta</taxon>
        <taxon>Magnoliopsida</taxon>
        <taxon>eudicotyledons</taxon>
        <taxon>Gunneridae</taxon>
        <taxon>Pentapetalae</taxon>
        <taxon>asterids</taxon>
        <taxon>lamiids</taxon>
        <taxon>Lamiales</taxon>
        <taxon>Gesneriaceae</taxon>
        <taxon>Didymocarpoideae</taxon>
        <taxon>Trichosporeae</taxon>
        <taxon>Loxocarpinae</taxon>
        <taxon>Dorcoceras</taxon>
    </lineage>
</organism>
<gene>
    <name evidence="1" type="ORF">F511_46101</name>
</gene>
<dbReference type="EMBL" id="KV085989">
    <property type="protein sequence ID" value="KZT76875.1"/>
    <property type="molecule type" value="Genomic_DNA"/>
</dbReference>
<protein>
    <submittedName>
        <fullName evidence="1">Uncharacterized protein</fullName>
    </submittedName>
</protein>
<keyword evidence="2" id="KW-1185">Reference proteome</keyword>